<protein>
    <submittedName>
        <fullName evidence="2 3">Uncharacterized protein</fullName>
    </submittedName>
</protein>
<accession>A0A0Q3IQY3</accession>
<feature type="region of interest" description="Disordered" evidence="1">
    <location>
        <begin position="1"/>
        <end position="37"/>
    </location>
</feature>
<reference evidence="2 3" key="1">
    <citation type="journal article" date="2010" name="Nature">
        <title>Genome sequencing and analysis of the model grass Brachypodium distachyon.</title>
        <authorList>
            <consortium name="International Brachypodium Initiative"/>
        </authorList>
    </citation>
    <scope>NUCLEOTIDE SEQUENCE [LARGE SCALE GENOMIC DNA]</scope>
    <source>
        <strain evidence="2 3">Bd21</strain>
    </source>
</reference>
<reference evidence="3" key="3">
    <citation type="submission" date="2018-08" db="UniProtKB">
        <authorList>
            <consortium name="EnsemblPlants"/>
        </authorList>
    </citation>
    <scope>IDENTIFICATION</scope>
    <source>
        <strain evidence="3">cv. Bd21</strain>
    </source>
</reference>
<dbReference type="Proteomes" id="UP000008810">
    <property type="component" value="Chromosome 2"/>
</dbReference>
<dbReference type="InParanoid" id="A0A0Q3IQY3"/>
<keyword evidence="4" id="KW-1185">Reference proteome</keyword>
<organism evidence="2">
    <name type="scientific">Brachypodium distachyon</name>
    <name type="common">Purple false brome</name>
    <name type="synonym">Trachynia distachya</name>
    <dbReference type="NCBI Taxonomy" id="15368"/>
    <lineage>
        <taxon>Eukaryota</taxon>
        <taxon>Viridiplantae</taxon>
        <taxon>Streptophyta</taxon>
        <taxon>Embryophyta</taxon>
        <taxon>Tracheophyta</taxon>
        <taxon>Spermatophyta</taxon>
        <taxon>Magnoliopsida</taxon>
        <taxon>Liliopsida</taxon>
        <taxon>Poales</taxon>
        <taxon>Poaceae</taxon>
        <taxon>BOP clade</taxon>
        <taxon>Pooideae</taxon>
        <taxon>Stipodae</taxon>
        <taxon>Brachypodieae</taxon>
        <taxon>Brachypodium</taxon>
    </lineage>
</organism>
<evidence type="ECO:0000313" key="3">
    <source>
        <dbReference type="EnsemblPlants" id="KQK02714"/>
    </source>
</evidence>
<evidence type="ECO:0000313" key="4">
    <source>
        <dbReference type="Proteomes" id="UP000008810"/>
    </source>
</evidence>
<dbReference type="AlphaFoldDB" id="A0A0Q3IQY3"/>
<evidence type="ECO:0000313" key="2">
    <source>
        <dbReference type="EMBL" id="KQK02716.1"/>
    </source>
</evidence>
<dbReference type="EnsemblPlants" id="KQK02714">
    <property type="protein sequence ID" value="KQK02714"/>
    <property type="gene ID" value="BRADI_2g03265v3"/>
</dbReference>
<reference evidence="2" key="2">
    <citation type="submission" date="2017-06" db="EMBL/GenBank/DDBJ databases">
        <title>WGS assembly of Brachypodium distachyon.</title>
        <authorList>
            <consortium name="The International Brachypodium Initiative"/>
            <person name="Lucas S."/>
            <person name="Harmon-Smith M."/>
            <person name="Lail K."/>
            <person name="Tice H."/>
            <person name="Grimwood J."/>
            <person name="Bruce D."/>
            <person name="Barry K."/>
            <person name="Shu S."/>
            <person name="Lindquist E."/>
            <person name="Wang M."/>
            <person name="Pitluck S."/>
            <person name="Vogel J.P."/>
            <person name="Garvin D.F."/>
            <person name="Mockler T.C."/>
            <person name="Schmutz J."/>
            <person name="Rokhsar D."/>
            <person name="Bevan M.W."/>
        </authorList>
    </citation>
    <scope>NUCLEOTIDE SEQUENCE</scope>
    <source>
        <strain evidence="2">Bd21</strain>
    </source>
</reference>
<dbReference type="Gramene" id="KQK02715">
    <property type="protein sequence ID" value="KQK02715"/>
    <property type="gene ID" value="BRADI_2g03265v3"/>
</dbReference>
<evidence type="ECO:0000256" key="1">
    <source>
        <dbReference type="SAM" id="MobiDB-lite"/>
    </source>
</evidence>
<sequence length="78" mass="7892">MFKAATTGVGEASRPAGDGEVHQNPPPLKDHIHGGVGSLDGVPESAVGAVDVMARAFSISPPSAGSLSFFFFLRGADP</sequence>
<dbReference type="EnsemblPlants" id="KQK02715">
    <property type="protein sequence ID" value="KQK02715"/>
    <property type="gene ID" value="BRADI_2g03265v3"/>
</dbReference>
<dbReference type="EMBL" id="CM000881">
    <property type="protein sequence ID" value="KQK02715.1"/>
    <property type="molecule type" value="Genomic_DNA"/>
</dbReference>
<dbReference type="EnsemblPlants" id="KQK02716">
    <property type="protein sequence ID" value="KQK02716"/>
    <property type="gene ID" value="BRADI_2g03265v3"/>
</dbReference>
<dbReference type="EMBL" id="CM000881">
    <property type="protein sequence ID" value="KQK02714.1"/>
    <property type="molecule type" value="Genomic_DNA"/>
</dbReference>
<proteinExistence type="predicted"/>
<dbReference type="Gramene" id="KQK02716">
    <property type="protein sequence ID" value="KQK02716"/>
    <property type="gene ID" value="BRADI_2g03265v3"/>
</dbReference>
<dbReference type="Gramene" id="KQK02714">
    <property type="protein sequence ID" value="KQK02714"/>
    <property type="gene ID" value="BRADI_2g03265v3"/>
</dbReference>
<name>A0A0Q3IQY3_BRADI</name>
<dbReference type="EMBL" id="CM000881">
    <property type="protein sequence ID" value="KQK02716.1"/>
    <property type="molecule type" value="Genomic_DNA"/>
</dbReference>
<gene>
    <name evidence="2" type="ORF">BRADI_2g03265v3</name>
</gene>